<accession>A0A1Z4N450</accession>
<proteinExistence type="predicted"/>
<evidence type="ECO:0000313" key="1">
    <source>
        <dbReference type="EMBL" id="BAZ00486.1"/>
    </source>
</evidence>
<dbReference type="Proteomes" id="UP000218785">
    <property type="component" value="Chromosome"/>
</dbReference>
<gene>
    <name evidence="1" type="ORF">NIES37_44780</name>
</gene>
<dbReference type="KEGG" id="ttq:NIES37_44780"/>
<dbReference type="GO" id="GO:0006355">
    <property type="term" value="P:regulation of DNA-templated transcription"/>
    <property type="evidence" value="ECO:0007669"/>
    <property type="project" value="InterPro"/>
</dbReference>
<keyword evidence="2" id="KW-1185">Reference proteome</keyword>
<dbReference type="AlphaFoldDB" id="A0A1Z4N450"/>
<reference evidence="1 2" key="1">
    <citation type="submission" date="2017-06" db="EMBL/GenBank/DDBJ databases">
        <title>Genome sequencing of cyanobaciteial culture collection at National Institute for Environmental Studies (NIES).</title>
        <authorList>
            <person name="Hirose Y."/>
            <person name="Shimura Y."/>
            <person name="Fujisawa T."/>
            <person name="Nakamura Y."/>
            <person name="Kawachi M."/>
        </authorList>
    </citation>
    <scope>NUCLEOTIDE SEQUENCE [LARGE SCALE GENOMIC DNA]</scope>
    <source>
        <strain evidence="1 2">NIES-37</strain>
    </source>
</reference>
<dbReference type="InterPro" id="IPR010985">
    <property type="entry name" value="Ribbon_hlx_hlx"/>
</dbReference>
<evidence type="ECO:0000313" key="2">
    <source>
        <dbReference type="Proteomes" id="UP000218785"/>
    </source>
</evidence>
<organism evidence="1 2">
    <name type="scientific">Tolypothrix tenuis PCC 7101</name>
    <dbReference type="NCBI Taxonomy" id="231146"/>
    <lineage>
        <taxon>Bacteria</taxon>
        <taxon>Bacillati</taxon>
        <taxon>Cyanobacteriota</taxon>
        <taxon>Cyanophyceae</taxon>
        <taxon>Nostocales</taxon>
        <taxon>Tolypothrichaceae</taxon>
        <taxon>Tolypothrix</taxon>
    </lineage>
</organism>
<name>A0A1Z4N450_9CYAN</name>
<dbReference type="Gene3D" id="1.10.1220.10">
    <property type="entry name" value="Met repressor-like"/>
    <property type="match status" value="1"/>
</dbReference>
<dbReference type="EMBL" id="AP018248">
    <property type="protein sequence ID" value="BAZ00486.1"/>
    <property type="molecule type" value="Genomic_DNA"/>
</dbReference>
<protein>
    <submittedName>
        <fullName evidence="1">Uncharacterized protein</fullName>
    </submittedName>
</protein>
<sequence>MTAKRRTLSESVIKQFVQNPDSVAASEEILAEVNAEASQQVSTDSKDEKEIGYSDESVSSLASEVIAQFQVAEKEATVRFTVDLAQSKHKKFGVIAKQLNTNMSSLARTLIEKFIAEVEQHKLL</sequence>
<dbReference type="SUPFAM" id="SSF47598">
    <property type="entry name" value="Ribbon-helix-helix"/>
    <property type="match status" value="1"/>
</dbReference>
<dbReference type="InterPro" id="IPR013321">
    <property type="entry name" value="Arc_rbn_hlx_hlx"/>
</dbReference>
<dbReference type="RefSeq" id="WP_096579401.1">
    <property type="nucleotide sequence ID" value="NZ_CAWNJS010000001.1"/>
</dbReference>